<protein>
    <submittedName>
        <fullName evidence="1">Uncharacterized protein</fullName>
    </submittedName>
</protein>
<dbReference type="KEGG" id="rag:B739_1446"/>
<dbReference type="RefSeq" id="WP_014938367.1">
    <property type="nucleotide sequence ID" value="NC_018609.1"/>
</dbReference>
<gene>
    <name evidence="1" type="ORF">B739_1446</name>
</gene>
<evidence type="ECO:0000313" key="2">
    <source>
        <dbReference type="Proteomes" id="UP000006276"/>
    </source>
</evidence>
<organism evidence="1 2">
    <name type="scientific">Riemerella anatipestifer RA-CH-1</name>
    <dbReference type="NCBI Taxonomy" id="1228997"/>
    <lineage>
        <taxon>Bacteria</taxon>
        <taxon>Pseudomonadati</taxon>
        <taxon>Bacteroidota</taxon>
        <taxon>Flavobacteriia</taxon>
        <taxon>Flavobacteriales</taxon>
        <taxon>Weeksellaceae</taxon>
        <taxon>Riemerella</taxon>
    </lineage>
</organism>
<evidence type="ECO:0000313" key="1">
    <source>
        <dbReference type="EMBL" id="AFR36044.1"/>
    </source>
</evidence>
<proteinExistence type="predicted"/>
<dbReference type="PATRIC" id="fig|1228997.3.peg.1443"/>
<name>J9R2I2_RIEAN</name>
<dbReference type="EMBL" id="CP003787">
    <property type="protein sequence ID" value="AFR36044.1"/>
    <property type="molecule type" value="Genomic_DNA"/>
</dbReference>
<dbReference type="HOGENOM" id="CLU_1776001_0_0_10"/>
<sequence length="146" mass="16798">MKSFLKIGVLFLLIFFVVPIIASKILRKYISQSLENSGYFYKSDVKTAIKIMAASIPIRIDDNTIIKSLEYDEVSNTVIFEYEITGVSKVDFENILPYIKNEQLHVIKNSPNNIAFVKTKVIFKYIYFDTSGTNLGNFVIFPDEYL</sequence>
<dbReference type="Proteomes" id="UP000006276">
    <property type="component" value="Chromosome"/>
</dbReference>
<accession>J9R2I2</accession>
<keyword evidence="2" id="KW-1185">Reference proteome</keyword>
<reference evidence="1 2" key="1">
    <citation type="submission" date="2012-09" db="EMBL/GenBank/DDBJ databases">
        <title>Riemerella anatipestifer vaccine strains.</title>
        <authorList>
            <person name="Chun C.A."/>
            <person name="Shu W.M."/>
            <person name="Kang Z.D."/>
            <person name="Jia W.X."/>
        </authorList>
    </citation>
    <scope>NUCLEOTIDE SEQUENCE [LARGE SCALE GENOMIC DNA]</scope>
    <source>
        <strain evidence="1 2">RA-CH-1</strain>
    </source>
</reference>
<dbReference type="AlphaFoldDB" id="J9R2I2"/>